<evidence type="ECO:0000259" key="6">
    <source>
        <dbReference type="Pfam" id="PF07291"/>
    </source>
</evidence>
<dbReference type="Pfam" id="PF07291">
    <property type="entry name" value="MauE"/>
    <property type="match status" value="1"/>
</dbReference>
<feature type="transmembrane region" description="Helical" evidence="5">
    <location>
        <begin position="60"/>
        <end position="80"/>
    </location>
</feature>
<dbReference type="InterPro" id="IPR009908">
    <property type="entry name" value="Methylamine_util_MauE"/>
</dbReference>
<dbReference type="RefSeq" id="WP_138731121.1">
    <property type="nucleotide sequence ID" value="NZ_SRMP02000026.1"/>
</dbReference>
<feature type="transmembrane region" description="Helical" evidence="5">
    <location>
        <begin position="87"/>
        <end position="110"/>
    </location>
</feature>
<protein>
    <submittedName>
        <fullName evidence="7">MauE/DoxX family redox-associated membrane protein</fullName>
    </submittedName>
</protein>
<gene>
    <name evidence="7" type="ORF">E5L68_014140</name>
</gene>
<dbReference type="EMBL" id="SRMP02000026">
    <property type="protein sequence ID" value="MFN0292541.1"/>
    <property type="molecule type" value="Genomic_DNA"/>
</dbReference>
<dbReference type="Proteomes" id="UP001517367">
    <property type="component" value="Unassembled WGS sequence"/>
</dbReference>
<evidence type="ECO:0000256" key="3">
    <source>
        <dbReference type="ARBA" id="ARBA00022989"/>
    </source>
</evidence>
<evidence type="ECO:0000256" key="2">
    <source>
        <dbReference type="ARBA" id="ARBA00022692"/>
    </source>
</evidence>
<evidence type="ECO:0000313" key="7">
    <source>
        <dbReference type="EMBL" id="MFN0292541.1"/>
    </source>
</evidence>
<proteinExistence type="predicted"/>
<reference evidence="7 8" key="1">
    <citation type="submission" date="2024-12" db="EMBL/GenBank/DDBJ databases">
        <authorList>
            <person name="Hu S."/>
        </authorList>
    </citation>
    <scope>NUCLEOTIDE SEQUENCE [LARGE SCALE GENOMIC DNA]</scope>
    <source>
        <strain evidence="7 8">P-25</strain>
    </source>
</reference>
<feature type="transmembrane region" description="Helical" evidence="5">
    <location>
        <begin position="130"/>
        <end position="146"/>
    </location>
</feature>
<keyword evidence="8" id="KW-1185">Reference proteome</keyword>
<keyword evidence="2 5" id="KW-0812">Transmembrane</keyword>
<sequence>MKMINLSNRLFQMGKKTQEGIAFAICLACLFLFALSAYEKFTDMERFTAGLAKVRWIGTYAAMVAVAVPSLELLISLLLIIPATQHLGLWAFATLMGVFTLYIASMLLWAEQLPCHCNLILTHLSFGQHLVFNIGFILLALGGVYLRKKLKLQNK</sequence>
<organism evidence="7 8">
    <name type="scientific">Pedobacter helvus</name>
    <dbReference type="NCBI Taxonomy" id="2563444"/>
    <lineage>
        <taxon>Bacteria</taxon>
        <taxon>Pseudomonadati</taxon>
        <taxon>Bacteroidota</taxon>
        <taxon>Sphingobacteriia</taxon>
        <taxon>Sphingobacteriales</taxon>
        <taxon>Sphingobacteriaceae</taxon>
        <taxon>Pedobacter</taxon>
    </lineage>
</organism>
<evidence type="ECO:0000256" key="5">
    <source>
        <dbReference type="SAM" id="Phobius"/>
    </source>
</evidence>
<comment type="caution">
    <text evidence="7">The sequence shown here is derived from an EMBL/GenBank/DDBJ whole genome shotgun (WGS) entry which is preliminary data.</text>
</comment>
<evidence type="ECO:0000256" key="1">
    <source>
        <dbReference type="ARBA" id="ARBA00004141"/>
    </source>
</evidence>
<evidence type="ECO:0000313" key="8">
    <source>
        <dbReference type="Proteomes" id="UP001517367"/>
    </source>
</evidence>
<name>A0ABW9JLH8_9SPHI</name>
<feature type="domain" description="Methylamine utilisation protein MauE" evidence="6">
    <location>
        <begin position="21"/>
        <end position="145"/>
    </location>
</feature>
<keyword evidence="3 5" id="KW-1133">Transmembrane helix</keyword>
<accession>A0ABW9JLH8</accession>
<evidence type="ECO:0000256" key="4">
    <source>
        <dbReference type="ARBA" id="ARBA00023136"/>
    </source>
</evidence>
<comment type="subcellular location">
    <subcellularLocation>
        <location evidence="1">Membrane</location>
        <topology evidence="1">Multi-pass membrane protein</topology>
    </subcellularLocation>
</comment>
<keyword evidence="4 5" id="KW-0472">Membrane</keyword>